<gene>
    <name evidence="1" type="ORF">C469_02746</name>
</gene>
<sequence length="158" mass="16547">MNTDTEREIVSVTVSPGTALALETRADESDRELSTVVADLVSDHLKTSVDGDVRTDVTVENGTEVPVSLSKRQQTMAAAVGGDHGVEGFVASALETRTESATESVTVELPGSIIATLDALVFAGEYADRPTALRRALLDEGSDSLSDPLDTARGANDE</sequence>
<organism evidence="1 2">
    <name type="scientific">Halorubrum lipolyticum DSM 21995</name>
    <dbReference type="NCBI Taxonomy" id="1227482"/>
    <lineage>
        <taxon>Archaea</taxon>
        <taxon>Methanobacteriati</taxon>
        <taxon>Methanobacteriota</taxon>
        <taxon>Stenosarchaea group</taxon>
        <taxon>Halobacteria</taxon>
        <taxon>Halobacteriales</taxon>
        <taxon>Haloferacaceae</taxon>
        <taxon>Halorubrum</taxon>
    </lineage>
</organism>
<evidence type="ECO:0000313" key="1">
    <source>
        <dbReference type="EMBL" id="EMA63738.1"/>
    </source>
</evidence>
<dbReference type="Proteomes" id="UP000011650">
    <property type="component" value="Unassembled WGS sequence"/>
</dbReference>
<dbReference type="EMBL" id="AOJG01000007">
    <property type="protein sequence ID" value="EMA63738.1"/>
    <property type="molecule type" value="Genomic_DNA"/>
</dbReference>
<name>M0P1K6_9EURY</name>
<proteinExistence type="predicted"/>
<comment type="caution">
    <text evidence="1">The sequence shown here is derived from an EMBL/GenBank/DDBJ whole genome shotgun (WGS) entry which is preliminary data.</text>
</comment>
<dbReference type="PATRIC" id="fig|1227482.3.peg.557"/>
<dbReference type="AlphaFoldDB" id="M0P1K6"/>
<dbReference type="STRING" id="1227482.C469_02746"/>
<accession>M0P1K6</accession>
<reference evidence="1 2" key="1">
    <citation type="journal article" date="2014" name="PLoS Genet.">
        <title>Phylogenetically driven sequencing of extremely halophilic archaea reveals strategies for static and dynamic osmo-response.</title>
        <authorList>
            <person name="Becker E.A."/>
            <person name="Seitzer P.M."/>
            <person name="Tritt A."/>
            <person name="Larsen D."/>
            <person name="Krusor M."/>
            <person name="Yao A.I."/>
            <person name="Wu D."/>
            <person name="Madern D."/>
            <person name="Eisen J.A."/>
            <person name="Darling A.E."/>
            <person name="Facciotti M.T."/>
        </authorList>
    </citation>
    <scope>NUCLEOTIDE SEQUENCE [LARGE SCALE GENOMIC DNA]</scope>
    <source>
        <strain evidence="1 2">DSM 21995</strain>
    </source>
</reference>
<keyword evidence="2" id="KW-1185">Reference proteome</keyword>
<protein>
    <submittedName>
        <fullName evidence="1">Uncharacterized protein</fullName>
    </submittedName>
</protein>
<dbReference type="RefSeq" id="WP_008003655.1">
    <property type="nucleotide sequence ID" value="NZ_AOJG01000007.1"/>
</dbReference>
<evidence type="ECO:0000313" key="2">
    <source>
        <dbReference type="Proteomes" id="UP000011650"/>
    </source>
</evidence>